<dbReference type="AlphaFoldDB" id="A0A6A7G0Z7"/>
<evidence type="ECO:0000313" key="12">
    <source>
        <dbReference type="EMBL" id="LAC24400.1"/>
    </source>
</evidence>
<feature type="domain" description="RPN1 N-terminal" evidence="10">
    <location>
        <begin position="32"/>
        <end position="328"/>
    </location>
</feature>
<evidence type="ECO:0000259" key="10">
    <source>
        <dbReference type="Pfam" id="PF17781"/>
    </source>
</evidence>
<dbReference type="PANTHER" id="PTHR10943">
    <property type="entry name" value="26S PROTEASOME NON-ATPASE REGULATORY SUBUNIT"/>
    <property type="match status" value="1"/>
</dbReference>
<evidence type="ECO:0000256" key="4">
    <source>
        <dbReference type="ARBA" id="ARBA00014928"/>
    </source>
</evidence>
<reference evidence="12" key="1">
    <citation type="submission" date="2017-11" db="EMBL/GenBank/DDBJ databases">
        <title>The sensing device of the deep-sea amphipod.</title>
        <authorList>
            <person name="Kobayashi H."/>
            <person name="Nagahama T."/>
            <person name="Arai W."/>
            <person name="Sasagawa Y."/>
            <person name="Umeda M."/>
            <person name="Hayashi T."/>
            <person name="Nikaido I."/>
            <person name="Watanabe H."/>
            <person name="Oguri K."/>
            <person name="Kitazato H."/>
            <person name="Fujioka K."/>
            <person name="Kido Y."/>
            <person name="Takami H."/>
        </authorList>
    </citation>
    <scope>NUCLEOTIDE SEQUENCE</scope>
    <source>
        <tissue evidence="12">Whole body</tissue>
    </source>
</reference>
<dbReference type="EMBL" id="IACT01005236">
    <property type="protein sequence ID" value="LAC24400.1"/>
    <property type="molecule type" value="mRNA"/>
</dbReference>
<sequence length="902" mass="99040">MVSDTAPKPTSSKEKDEVFGISEEDAKLKQTLELLVERAQDADLGIRVQALEALRKEISSSTTSMTSVPKPLKYLHPHYQALKDFYGGSVISDDKKSLADILSCLAMTMSKKDSRESLRFRMESGAGDVGRWGHEYVRHLTAEIGSEFDVRSRAAESTAYLDALVQEIIIFNMSHNAVADACDLLMEVDKLERLPILVTLESCDRVCMYLLKCSCYVADTDELDKILGIAFDIYVRCERLCDALRVAIKIDDKNLIDTCFRISMDGAVTKQLAYILGAHKLALPMLEEDEELMEIVGNCKLNEHFLNLAQELNIQEAKKPEDVYKSHLAESQGRGKRGATGGVDSAKENLAATFVNAFVHAGFGKDLLMTPEESNWLYKNKDHGMLSATASLGMILLWDLETGFSAIDKFSFSNENYVKAGALFATGMLSCGVTSEMDAAMPLLCDYIENESDQLKLCAVIGLGLAYAGTSRPDVLELLQPVVMDSDLSIELSSFAALSLGLVFVGSCNDEVCGSIIQALMDRTDTDLNDSSARFLSLGLAMLYLGRGEAAEAVIEAVGIIEHPICESVKLIIQTFSYAGTGNVLQVQGLLATAGTHPPPPEKKLKTDENKDESKEDREKKEKERNEEVEKARLRDQHDLQPIAVVGISLIAMGEDIGAEMAYRAFDNLLQYGEVSVRRAVPLALGLLSISDPNLSVMETLSKLSHDADEQVSQNAILGLGLIGSGTNNSRIAKMLRHLAVYYQKEPNHLFLTRISQGLIHLGKGLVTLNPFHSDNMLLSKTAVCGLLTVIYAAMSMKTTILSTRHFILYYIVCAIRPRMLITVDENLNPLPVSVRVGQAVDTVRLAGKPKRITGFQTHTTPVLLSRSERAELASDQYVAISPVLEGFVILKKNPDVSLDED</sequence>
<dbReference type="GO" id="GO:0042176">
    <property type="term" value="P:regulation of protein catabolic process"/>
    <property type="evidence" value="ECO:0007669"/>
    <property type="project" value="InterPro"/>
</dbReference>
<comment type="function">
    <text evidence="2">Binds to the intracellular domain of tumor necrosis factor type 1 receptor. The binding domain of TRAP1 and TRAP2 resides outside the death domain of TNFR1.</text>
</comment>
<dbReference type="PIRSF" id="PIRSF015965">
    <property type="entry name" value="26S_Psome_Rpn1"/>
    <property type="match status" value="1"/>
</dbReference>
<dbReference type="Pfam" id="PF18051">
    <property type="entry name" value="RPN1_C"/>
    <property type="match status" value="1"/>
</dbReference>
<evidence type="ECO:0000256" key="7">
    <source>
        <dbReference type="ARBA" id="ARBA00046857"/>
    </source>
</evidence>
<dbReference type="PANTHER" id="PTHR10943:SF1">
    <property type="entry name" value="26S PROTEASOME NON-ATPASE REGULATORY SUBUNIT 2"/>
    <property type="match status" value="1"/>
</dbReference>
<dbReference type="InterPro" id="IPR016024">
    <property type="entry name" value="ARM-type_fold"/>
</dbReference>
<name>A0A6A7G0Z7_9CRUS</name>
<feature type="domain" description="26S proteasome non-ATPase regulatory subunit RPN1 C-terminal" evidence="11">
    <location>
        <begin position="846"/>
        <end position="896"/>
    </location>
</feature>
<dbReference type="GO" id="GO:0008540">
    <property type="term" value="C:proteasome regulatory particle, base subcomplex"/>
    <property type="evidence" value="ECO:0007669"/>
    <property type="project" value="UniProtKB-UniRule"/>
</dbReference>
<evidence type="ECO:0000256" key="6">
    <source>
        <dbReference type="ARBA" id="ARBA00022942"/>
    </source>
</evidence>
<organism evidence="12">
    <name type="scientific">Hirondellea gigas</name>
    <dbReference type="NCBI Taxonomy" id="1518452"/>
    <lineage>
        <taxon>Eukaryota</taxon>
        <taxon>Metazoa</taxon>
        <taxon>Ecdysozoa</taxon>
        <taxon>Arthropoda</taxon>
        <taxon>Crustacea</taxon>
        <taxon>Multicrustacea</taxon>
        <taxon>Malacostraca</taxon>
        <taxon>Eumalacostraca</taxon>
        <taxon>Peracarida</taxon>
        <taxon>Amphipoda</taxon>
        <taxon>Amphilochidea</taxon>
        <taxon>Lysianassida</taxon>
        <taxon>Lysianassidira</taxon>
        <taxon>Lysianassoidea</taxon>
        <taxon>Lysianassidae</taxon>
        <taxon>Hirondellea</taxon>
    </lineage>
</organism>
<accession>A0A6A7G0Z7</accession>
<evidence type="ECO:0000256" key="1">
    <source>
        <dbReference type="ARBA" id="ARBA00002362"/>
    </source>
</evidence>
<dbReference type="GO" id="GO:0030234">
    <property type="term" value="F:enzyme regulator activity"/>
    <property type="evidence" value="ECO:0007669"/>
    <property type="project" value="UniProtKB-UniRule"/>
</dbReference>
<dbReference type="InterPro" id="IPR002015">
    <property type="entry name" value="Proteasome/cyclosome_rpt"/>
</dbReference>
<dbReference type="InterPro" id="IPR016643">
    <property type="entry name" value="26S_Psome_Rpn1"/>
</dbReference>
<dbReference type="GO" id="GO:0043161">
    <property type="term" value="P:proteasome-mediated ubiquitin-dependent protein catabolic process"/>
    <property type="evidence" value="ECO:0007669"/>
    <property type="project" value="TreeGrafter"/>
</dbReference>
<dbReference type="InterPro" id="IPR040892">
    <property type="entry name" value="RPN1_N"/>
</dbReference>
<proteinExistence type="evidence at transcript level"/>
<comment type="function">
    <text evidence="1 8">Component of the 26S proteasome, a multiprotein complex involved in the ATP-dependent degradation of ubiquitinated proteins. This complex plays a key role in the maintenance of protein homeostasis by removing misfolded or damaged proteins, which could impair cellular functions, and by removing proteins whose functions are no longer required. Therefore, the proteasome participates in numerous cellular processes, including cell cycle progression, apoptosis, or DNA damage repair.</text>
</comment>
<keyword evidence="5" id="KW-0677">Repeat</keyword>
<protein>
    <recommendedName>
        <fullName evidence="4 8">26S proteasome non-ATPase regulatory subunit 2</fullName>
    </recommendedName>
</protein>
<dbReference type="SUPFAM" id="SSF48371">
    <property type="entry name" value="ARM repeat"/>
    <property type="match status" value="1"/>
</dbReference>
<evidence type="ECO:0000259" key="11">
    <source>
        <dbReference type="Pfam" id="PF18051"/>
    </source>
</evidence>
<evidence type="ECO:0000256" key="2">
    <source>
        <dbReference type="ARBA" id="ARBA00004031"/>
    </source>
</evidence>
<dbReference type="Pfam" id="PF17781">
    <property type="entry name" value="RPN1_RPN2_N"/>
    <property type="match status" value="1"/>
</dbReference>
<comment type="subunit">
    <text evidence="7">Component of the 19S proteasome regulatory particle complex. The 26S proteasome consists of a 20S core particle (CP) and two 19S regulatory subunits (RP). The regulatory particle is made of a lid composed of 9 subunits, a base containing 6 ATPases and few additional components including PSMD2. Interacts with RPGRIP1L. Interacts with CRY1 in a KDM8-dependent manner. Interacts (via C-terminus) with phosphatase UBLCP1 (via ubiquitin-like domain); the interaction recruits UBLCP1 to the 19S regulatory particle where it dephosphorylates 19S subunit PSMC2/RPT1 which impairs PSMC2 ATPase activity and disrupts 26S proteasome assembly.</text>
</comment>
<dbReference type="Gene3D" id="1.25.10.10">
    <property type="entry name" value="Leucine-rich Repeat Variant"/>
    <property type="match status" value="1"/>
</dbReference>
<evidence type="ECO:0000256" key="8">
    <source>
        <dbReference type="PIRNR" id="PIRNR015965"/>
    </source>
</evidence>
<evidence type="ECO:0000256" key="5">
    <source>
        <dbReference type="ARBA" id="ARBA00022737"/>
    </source>
</evidence>
<evidence type="ECO:0000256" key="9">
    <source>
        <dbReference type="SAM" id="MobiDB-lite"/>
    </source>
</evidence>
<dbReference type="InterPro" id="IPR041433">
    <property type="entry name" value="RPN1_C"/>
</dbReference>
<dbReference type="InterPro" id="IPR011989">
    <property type="entry name" value="ARM-like"/>
</dbReference>
<keyword evidence="6 8" id="KW-0647">Proteasome</keyword>
<comment type="similarity">
    <text evidence="3 8">Belongs to the proteasome subunit S2 family.</text>
</comment>
<dbReference type="GO" id="GO:0034515">
    <property type="term" value="C:proteasome storage granule"/>
    <property type="evidence" value="ECO:0007669"/>
    <property type="project" value="TreeGrafter"/>
</dbReference>
<dbReference type="GO" id="GO:0005634">
    <property type="term" value="C:nucleus"/>
    <property type="evidence" value="ECO:0007669"/>
    <property type="project" value="TreeGrafter"/>
</dbReference>
<evidence type="ECO:0000256" key="3">
    <source>
        <dbReference type="ARBA" id="ARBA00005460"/>
    </source>
</evidence>
<feature type="region of interest" description="Disordered" evidence="9">
    <location>
        <begin position="592"/>
        <end position="633"/>
    </location>
</feature>
<feature type="compositionally biased region" description="Basic and acidic residues" evidence="9">
    <location>
        <begin position="600"/>
        <end position="633"/>
    </location>
</feature>
<dbReference type="Pfam" id="PF01851">
    <property type="entry name" value="PC_rep"/>
    <property type="match status" value="1"/>
</dbReference>
<dbReference type="FunFam" id="1.25.10.10:FF:000026">
    <property type="entry name" value="26S proteasome non-ATPase regulatory subunit 2"/>
    <property type="match status" value="1"/>
</dbReference>